<sequence length="74" mass="8206">MSGRTVPRYPNKRKGSAGASGTAQPSLTGRTIRDQIVRQKIAQTRQILNIALLISHNAVFLTQTPQTRYARMGR</sequence>
<protein>
    <submittedName>
        <fullName evidence="2">Uncharacterized protein</fullName>
    </submittedName>
</protein>
<name>D5ER44_CORAD</name>
<feature type="region of interest" description="Disordered" evidence="1">
    <location>
        <begin position="1"/>
        <end position="30"/>
    </location>
</feature>
<dbReference type="EMBL" id="CP001998">
    <property type="protein sequence ID" value="ADE55888.1"/>
    <property type="molecule type" value="Genomic_DNA"/>
</dbReference>
<dbReference type="Proteomes" id="UP000000925">
    <property type="component" value="Chromosome"/>
</dbReference>
<dbReference type="KEGG" id="caa:Caka_2875"/>
<dbReference type="HOGENOM" id="CLU_2681408_0_0_0"/>
<accession>D5ER44</accession>
<keyword evidence="3" id="KW-1185">Reference proteome</keyword>
<proteinExistence type="predicted"/>
<feature type="compositionally biased region" description="Polar residues" evidence="1">
    <location>
        <begin position="19"/>
        <end position="29"/>
    </location>
</feature>
<evidence type="ECO:0000313" key="2">
    <source>
        <dbReference type="EMBL" id="ADE55888.1"/>
    </source>
</evidence>
<evidence type="ECO:0000313" key="3">
    <source>
        <dbReference type="Proteomes" id="UP000000925"/>
    </source>
</evidence>
<reference evidence="2 3" key="1">
    <citation type="journal article" date="2010" name="Stand. Genomic Sci.">
        <title>Complete genome sequence of Coraliomargarita akajimensis type strain (04OKA010-24).</title>
        <authorList>
            <person name="Mavromatis K."/>
            <person name="Abt B."/>
            <person name="Brambilla E."/>
            <person name="Lapidus A."/>
            <person name="Copeland A."/>
            <person name="Deshpande S."/>
            <person name="Nolan M."/>
            <person name="Lucas S."/>
            <person name="Tice H."/>
            <person name="Cheng J.F."/>
            <person name="Han C."/>
            <person name="Detter J.C."/>
            <person name="Woyke T."/>
            <person name="Goodwin L."/>
            <person name="Pitluck S."/>
            <person name="Held B."/>
            <person name="Brettin T."/>
            <person name="Tapia R."/>
            <person name="Ivanova N."/>
            <person name="Mikhailova N."/>
            <person name="Pati A."/>
            <person name="Liolios K."/>
            <person name="Chen A."/>
            <person name="Palaniappan K."/>
            <person name="Land M."/>
            <person name="Hauser L."/>
            <person name="Chang Y.J."/>
            <person name="Jeffries C.D."/>
            <person name="Rohde M."/>
            <person name="Goker M."/>
            <person name="Bristow J."/>
            <person name="Eisen J.A."/>
            <person name="Markowitz V."/>
            <person name="Hugenholtz P."/>
            <person name="Klenk H.P."/>
            <person name="Kyrpides N.C."/>
        </authorList>
    </citation>
    <scope>NUCLEOTIDE SEQUENCE [LARGE SCALE GENOMIC DNA]</scope>
    <source>
        <strain evidence="3">DSM 45221 / IAM 15411 / JCM 23193 / KCTC 12865</strain>
    </source>
</reference>
<dbReference type="AlphaFoldDB" id="D5ER44"/>
<dbReference type="STRING" id="583355.Caka_2875"/>
<gene>
    <name evidence="2" type="ordered locus">Caka_2875</name>
</gene>
<evidence type="ECO:0000256" key="1">
    <source>
        <dbReference type="SAM" id="MobiDB-lite"/>
    </source>
</evidence>
<organism evidence="2 3">
    <name type="scientific">Coraliomargarita akajimensis (strain DSM 45221 / IAM 15411 / JCM 23193 / KCTC 12865 / 04OKA010-24)</name>
    <dbReference type="NCBI Taxonomy" id="583355"/>
    <lineage>
        <taxon>Bacteria</taxon>
        <taxon>Pseudomonadati</taxon>
        <taxon>Verrucomicrobiota</taxon>
        <taxon>Opitutia</taxon>
        <taxon>Puniceicoccales</taxon>
        <taxon>Coraliomargaritaceae</taxon>
        <taxon>Coraliomargarita</taxon>
    </lineage>
</organism>